<sequence>GLTDIKDATKEEGKEFFDKVVNRLVNLIKLWDEVEK</sequence>
<reference evidence="1" key="1">
    <citation type="journal article" date="2014" name="Front. Microbiol.">
        <title>High frequency of phylogenetically diverse reductive dehalogenase-homologous genes in deep subseafloor sedimentary metagenomes.</title>
        <authorList>
            <person name="Kawai M."/>
            <person name="Futagami T."/>
            <person name="Toyoda A."/>
            <person name="Takaki Y."/>
            <person name="Nishi S."/>
            <person name="Hori S."/>
            <person name="Arai W."/>
            <person name="Tsubouchi T."/>
            <person name="Morono Y."/>
            <person name="Uchiyama I."/>
            <person name="Ito T."/>
            <person name="Fujiyama A."/>
            <person name="Inagaki F."/>
            <person name="Takami H."/>
        </authorList>
    </citation>
    <scope>NUCLEOTIDE SEQUENCE</scope>
    <source>
        <strain evidence="1">Expedition CK06-06</strain>
    </source>
</reference>
<feature type="non-terminal residue" evidence="1">
    <location>
        <position position="1"/>
    </location>
</feature>
<dbReference type="AlphaFoldDB" id="X1STQ6"/>
<evidence type="ECO:0000313" key="1">
    <source>
        <dbReference type="EMBL" id="GAI78740.1"/>
    </source>
</evidence>
<protein>
    <submittedName>
        <fullName evidence="1">Uncharacterized protein</fullName>
    </submittedName>
</protein>
<comment type="caution">
    <text evidence="1">The sequence shown here is derived from an EMBL/GenBank/DDBJ whole genome shotgun (WGS) entry which is preliminary data.</text>
</comment>
<gene>
    <name evidence="1" type="ORF">S12H4_11780</name>
</gene>
<organism evidence="1">
    <name type="scientific">marine sediment metagenome</name>
    <dbReference type="NCBI Taxonomy" id="412755"/>
    <lineage>
        <taxon>unclassified sequences</taxon>
        <taxon>metagenomes</taxon>
        <taxon>ecological metagenomes</taxon>
    </lineage>
</organism>
<name>X1STQ6_9ZZZZ</name>
<dbReference type="EMBL" id="BARW01005387">
    <property type="protein sequence ID" value="GAI78740.1"/>
    <property type="molecule type" value="Genomic_DNA"/>
</dbReference>
<proteinExistence type="predicted"/>
<accession>X1STQ6</accession>